<dbReference type="AlphaFoldDB" id="A0A085Z5J1"/>
<feature type="transmembrane region" description="Helical" evidence="1">
    <location>
        <begin position="50"/>
        <end position="70"/>
    </location>
</feature>
<keyword evidence="1" id="KW-1133">Transmembrane helix</keyword>
<keyword evidence="1" id="KW-0472">Membrane</keyword>
<sequence>MMKANKLSERSLEELESKKKMIQGAAIGIGIVMLIACFILFYFAVITGNFALIAVAFGSFFTLMPTLMILNQINAEIKSRKSKYL</sequence>
<name>A0A085Z5J1_9FLAO</name>
<evidence type="ECO:0000256" key="1">
    <source>
        <dbReference type="SAM" id="Phobius"/>
    </source>
</evidence>
<proteinExistence type="predicted"/>
<gene>
    <name evidence="2" type="ORF">IX39_03300</name>
</gene>
<evidence type="ECO:0000313" key="2">
    <source>
        <dbReference type="EMBL" id="KFE99704.1"/>
    </source>
</evidence>
<accession>A0A085Z5J1</accession>
<evidence type="ECO:0008006" key="4">
    <source>
        <dbReference type="Google" id="ProtNLM"/>
    </source>
</evidence>
<feature type="transmembrane region" description="Helical" evidence="1">
    <location>
        <begin position="21"/>
        <end position="44"/>
    </location>
</feature>
<dbReference type="STRING" id="236814.IX39_03300"/>
<comment type="caution">
    <text evidence="2">The sequence shown here is derived from an EMBL/GenBank/DDBJ whole genome shotgun (WGS) entry which is preliminary data.</text>
</comment>
<dbReference type="eggNOG" id="ENOG5033ADP">
    <property type="taxonomic scope" value="Bacteria"/>
</dbReference>
<dbReference type="Proteomes" id="UP000028713">
    <property type="component" value="Unassembled WGS sequence"/>
</dbReference>
<organism evidence="2 3">
    <name type="scientific">Chryseobacterium formosense</name>
    <dbReference type="NCBI Taxonomy" id="236814"/>
    <lineage>
        <taxon>Bacteria</taxon>
        <taxon>Pseudomonadati</taxon>
        <taxon>Bacteroidota</taxon>
        <taxon>Flavobacteriia</taxon>
        <taxon>Flavobacteriales</taxon>
        <taxon>Weeksellaceae</taxon>
        <taxon>Chryseobacterium group</taxon>
        <taxon>Chryseobacterium</taxon>
    </lineage>
</organism>
<evidence type="ECO:0000313" key="3">
    <source>
        <dbReference type="Proteomes" id="UP000028713"/>
    </source>
</evidence>
<dbReference type="EMBL" id="JPRP01000001">
    <property type="protein sequence ID" value="KFE99704.1"/>
    <property type="molecule type" value="Genomic_DNA"/>
</dbReference>
<protein>
    <recommendedName>
        <fullName evidence="4">Redox-active disulfide protein 2</fullName>
    </recommendedName>
</protein>
<keyword evidence="3" id="KW-1185">Reference proteome</keyword>
<keyword evidence="1" id="KW-0812">Transmembrane</keyword>
<reference evidence="2 3" key="1">
    <citation type="submission" date="2014-07" db="EMBL/GenBank/DDBJ databases">
        <title>Genome of Chryseobacterium formosense LMG 24722.</title>
        <authorList>
            <person name="Pipes S.E."/>
            <person name="Stropko S.J."/>
            <person name="Newman J.D."/>
        </authorList>
    </citation>
    <scope>NUCLEOTIDE SEQUENCE [LARGE SCALE GENOMIC DNA]</scope>
    <source>
        <strain evidence="2 3">LMG 24722</strain>
    </source>
</reference>